<dbReference type="PANTHER" id="PTHR43767:SF1">
    <property type="entry name" value="NONRIBOSOMAL PEPTIDE SYNTHASE PES1 (EUROFUNG)-RELATED"/>
    <property type="match status" value="1"/>
</dbReference>
<proteinExistence type="predicted"/>
<feature type="domain" description="AMP-dependent synthetase/ligase" evidence="3">
    <location>
        <begin position="25"/>
        <end position="389"/>
    </location>
</feature>
<evidence type="ECO:0000256" key="1">
    <source>
        <dbReference type="ARBA" id="ARBA00004924"/>
    </source>
</evidence>
<dbReference type="InterPro" id="IPR045851">
    <property type="entry name" value="AMP-bd_C_sf"/>
</dbReference>
<dbReference type="PROSITE" id="PS00455">
    <property type="entry name" value="AMP_BINDING"/>
    <property type="match status" value="1"/>
</dbReference>
<comment type="pathway">
    <text evidence="1">Siderophore biosynthesis.</text>
</comment>
<evidence type="ECO:0000259" key="3">
    <source>
        <dbReference type="Pfam" id="PF00501"/>
    </source>
</evidence>
<evidence type="ECO:0000313" key="5">
    <source>
        <dbReference type="EMBL" id="HJD96344.1"/>
    </source>
</evidence>
<evidence type="ECO:0000313" key="6">
    <source>
        <dbReference type="Proteomes" id="UP000698963"/>
    </source>
</evidence>
<organism evidence="5 6">
    <name type="scientific">Mailhella massiliensis</name>
    <dbReference type="NCBI Taxonomy" id="1903261"/>
    <lineage>
        <taxon>Bacteria</taxon>
        <taxon>Pseudomonadati</taxon>
        <taxon>Thermodesulfobacteriota</taxon>
        <taxon>Desulfovibrionia</taxon>
        <taxon>Desulfovibrionales</taxon>
        <taxon>Desulfovibrionaceae</taxon>
        <taxon>Mailhella</taxon>
    </lineage>
</organism>
<sequence length="533" mass="57438">MYQVPVQEYMEKGYWQPLTLGEELHEAARKYAGRTAVVAPDGSVTYGELDCLADEYAAGIAGLGIQSGDRVLVQLPNKLSLMVTVFALFRLGAIPIMALPASRQADVTALCALAEPVAYITTDRSGSLEYGPTVEALKSGYPHLRHIITDNGGIEGTIPLQSLRKQGGLPPSGTCSFTDTALLLLSGGTTGTPKLIPRRHTDYAYNARAASERLNLCEKDAYLVVLPAAHNFSLSAPGIIGTLMHGGKVVLAGNVGPEEAFALIERERVTFTALVPALLNLWLEVREWEEVDISSLRFIEAGGSAVDPGMAARVEPVLGCKMVNVFGTAEGLICTTSLDDDEETICNTQGRPISPADEVRMVDEHGNDVPYGQAGEMIVRGPYTIQGYYRAPEVNRHAVTEDGYYHTGDVARFTPEGRIVVCGRIKEQINRAGEKVAPVEVENVLRTMPGVTDAAVVGVEDAELGERICAWIMTDGDALSLADVYSHFEKNGMARFKYPDQLEVAESWPVTSVGKVDKRALAVMAAERRAAGN</sequence>
<dbReference type="AlphaFoldDB" id="A0A921AUZ5"/>
<dbReference type="InterPro" id="IPR020845">
    <property type="entry name" value="AMP-binding_CS"/>
</dbReference>
<keyword evidence="2" id="KW-0436">Ligase</keyword>
<reference evidence="5" key="1">
    <citation type="journal article" date="2021" name="PeerJ">
        <title>Extensive microbial diversity within the chicken gut microbiome revealed by metagenomics and culture.</title>
        <authorList>
            <person name="Gilroy R."/>
            <person name="Ravi A."/>
            <person name="Getino M."/>
            <person name="Pursley I."/>
            <person name="Horton D.L."/>
            <person name="Alikhan N.F."/>
            <person name="Baker D."/>
            <person name="Gharbi K."/>
            <person name="Hall N."/>
            <person name="Watson M."/>
            <person name="Adriaenssens E.M."/>
            <person name="Foster-Nyarko E."/>
            <person name="Jarju S."/>
            <person name="Secka A."/>
            <person name="Antonio M."/>
            <person name="Oren A."/>
            <person name="Chaudhuri R.R."/>
            <person name="La Ragione R."/>
            <person name="Hildebrand F."/>
            <person name="Pallen M.J."/>
        </authorList>
    </citation>
    <scope>NUCLEOTIDE SEQUENCE</scope>
    <source>
        <strain evidence="5">ChiGjej2B2-19336</strain>
    </source>
</reference>
<dbReference type="FunFam" id="2.30.38.10:FF:000003">
    <property type="entry name" value="Vibriobactin-specific 2,3-dihydroxybenzoate-AMP ligase"/>
    <property type="match status" value="1"/>
</dbReference>
<dbReference type="Pfam" id="PF00501">
    <property type="entry name" value="AMP-binding"/>
    <property type="match status" value="1"/>
</dbReference>
<dbReference type="PANTHER" id="PTHR43767">
    <property type="entry name" value="LONG-CHAIN-FATTY-ACID--COA LIGASE"/>
    <property type="match status" value="1"/>
</dbReference>
<dbReference type="Gene3D" id="2.30.38.10">
    <property type="entry name" value="Luciferase, Domain 3"/>
    <property type="match status" value="1"/>
</dbReference>
<dbReference type="InterPro" id="IPR025110">
    <property type="entry name" value="AMP-bd_C"/>
</dbReference>
<dbReference type="Pfam" id="PF13193">
    <property type="entry name" value="AMP-binding_C"/>
    <property type="match status" value="1"/>
</dbReference>
<comment type="caution">
    <text evidence="5">The sequence shown here is derived from an EMBL/GenBank/DDBJ whole genome shotgun (WGS) entry which is preliminary data.</text>
</comment>
<dbReference type="Gene3D" id="3.30.300.30">
    <property type="match status" value="1"/>
</dbReference>
<dbReference type="InterPro" id="IPR000873">
    <property type="entry name" value="AMP-dep_synth/lig_dom"/>
</dbReference>
<feature type="domain" description="AMP-binding enzyme C-terminal" evidence="4">
    <location>
        <begin position="440"/>
        <end position="515"/>
    </location>
</feature>
<evidence type="ECO:0000256" key="2">
    <source>
        <dbReference type="ARBA" id="ARBA00022598"/>
    </source>
</evidence>
<dbReference type="Gene3D" id="3.40.50.980">
    <property type="match status" value="2"/>
</dbReference>
<dbReference type="SUPFAM" id="SSF56801">
    <property type="entry name" value="Acetyl-CoA synthetase-like"/>
    <property type="match status" value="1"/>
</dbReference>
<gene>
    <name evidence="5" type="ORF">K8W16_01685</name>
</gene>
<dbReference type="GO" id="GO:0016878">
    <property type="term" value="F:acid-thiol ligase activity"/>
    <property type="evidence" value="ECO:0007669"/>
    <property type="project" value="UniProtKB-ARBA"/>
</dbReference>
<dbReference type="EMBL" id="DYZA01000030">
    <property type="protein sequence ID" value="HJD96344.1"/>
    <property type="molecule type" value="Genomic_DNA"/>
</dbReference>
<evidence type="ECO:0000259" key="4">
    <source>
        <dbReference type="Pfam" id="PF13193"/>
    </source>
</evidence>
<reference evidence="5" key="2">
    <citation type="submission" date="2021-09" db="EMBL/GenBank/DDBJ databases">
        <authorList>
            <person name="Gilroy R."/>
        </authorList>
    </citation>
    <scope>NUCLEOTIDE SEQUENCE</scope>
    <source>
        <strain evidence="5">ChiGjej2B2-19336</strain>
    </source>
</reference>
<name>A0A921AUZ5_9BACT</name>
<dbReference type="Proteomes" id="UP000698963">
    <property type="component" value="Unassembled WGS sequence"/>
</dbReference>
<dbReference type="InterPro" id="IPR050237">
    <property type="entry name" value="ATP-dep_AMP-bd_enzyme"/>
</dbReference>
<accession>A0A921AUZ5</accession>
<protein>
    <submittedName>
        <fullName evidence="5">AMP-binding protein</fullName>
    </submittedName>
</protein>
<dbReference type="RefSeq" id="WP_304120593.1">
    <property type="nucleotide sequence ID" value="NZ_DYZA01000030.1"/>
</dbReference>